<gene>
    <name evidence="6" type="ORF">M878_11260</name>
</gene>
<dbReference type="Proteomes" id="UP000017984">
    <property type="component" value="Chromosome"/>
</dbReference>
<dbReference type="GO" id="GO:0004315">
    <property type="term" value="F:3-oxoacyl-[acyl-carrier-protein] synthase activity"/>
    <property type="evidence" value="ECO:0007669"/>
    <property type="project" value="InterPro"/>
</dbReference>
<organism evidence="6 7">
    <name type="scientific">Streptomyces roseochromogenus subsp. oscitans DS 12.976</name>
    <dbReference type="NCBI Taxonomy" id="1352936"/>
    <lineage>
        <taxon>Bacteria</taxon>
        <taxon>Bacillati</taxon>
        <taxon>Actinomycetota</taxon>
        <taxon>Actinomycetes</taxon>
        <taxon>Kitasatosporales</taxon>
        <taxon>Streptomycetaceae</taxon>
        <taxon>Streptomyces</taxon>
    </lineage>
</organism>
<dbReference type="InterPro" id="IPR013751">
    <property type="entry name" value="ACP_syn_III_N"/>
</dbReference>
<keyword evidence="1" id="KW-0963">Cytoplasm</keyword>
<dbReference type="GO" id="GO:0044550">
    <property type="term" value="P:secondary metabolite biosynthetic process"/>
    <property type="evidence" value="ECO:0007669"/>
    <property type="project" value="TreeGrafter"/>
</dbReference>
<reference evidence="6 7" key="1">
    <citation type="journal article" date="2014" name="Genome Announc.">
        <title>Draft Genome Sequence of Streptomyces roseochromogenes subsp. oscitans DS 12.976, Producer of the Aminocoumarin Antibiotic Clorobiocin.</title>
        <authorList>
            <person name="Ruckert C."/>
            <person name="Kalinowski J."/>
            <person name="Heide L."/>
            <person name="Apel A.K."/>
        </authorList>
    </citation>
    <scope>NUCLEOTIDE SEQUENCE [LARGE SCALE GENOMIC DNA]</scope>
    <source>
        <strain evidence="6 7">DS 12.976</strain>
    </source>
</reference>
<dbReference type="SUPFAM" id="SSF53901">
    <property type="entry name" value="Thiolase-like"/>
    <property type="match status" value="1"/>
</dbReference>
<evidence type="ECO:0000256" key="2">
    <source>
        <dbReference type="ARBA" id="ARBA00022679"/>
    </source>
</evidence>
<keyword evidence="3" id="KW-0012">Acyltransferase</keyword>
<keyword evidence="7" id="KW-1185">Reference proteome</keyword>
<dbReference type="PANTHER" id="PTHR34069">
    <property type="entry name" value="3-OXOACYL-[ACYL-CARRIER-PROTEIN] SYNTHASE 3"/>
    <property type="match status" value="1"/>
</dbReference>
<dbReference type="EMBL" id="AWQX01000085">
    <property type="protein sequence ID" value="EST34212.1"/>
    <property type="molecule type" value="Genomic_DNA"/>
</dbReference>
<dbReference type="CDD" id="cd00830">
    <property type="entry name" value="KAS_III"/>
    <property type="match status" value="1"/>
</dbReference>
<dbReference type="Pfam" id="PF08545">
    <property type="entry name" value="ACP_syn_III"/>
    <property type="match status" value="1"/>
</dbReference>
<dbReference type="OrthoDB" id="9815506at2"/>
<proteinExistence type="predicted"/>
<protein>
    <recommendedName>
        <fullName evidence="8">3-oxoacyl-ACP synthase</fullName>
    </recommendedName>
</protein>
<dbReference type="AlphaFoldDB" id="V6KQ54"/>
<comment type="caution">
    <text evidence="6">The sequence shown here is derived from an EMBL/GenBank/DDBJ whole genome shotgun (WGS) entry which is preliminary data.</text>
</comment>
<dbReference type="RefSeq" id="WP_023546227.1">
    <property type="nucleotide sequence ID" value="NZ_CM002285.1"/>
</dbReference>
<evidence type="ECO:0000259" key="5">
    <source>
        <dbReference type="Pfam" id="PF08545"/>
    </source>
</evidence>
<evidence type="ECO:0008006" key="8">
    <source>
        <dbReference type="Google" id="ProtNLM"/>
    </source>
</evidence>
<evidence type="ECO:0000259" key="4">
    <source>
        <dbReference type="Pfam" id="PF08541"/>
    </source>
</evidence>
<dbReference type="InterPro" id="IPR013747">
    <property type="entry name" value="ACP_syn_III_C"/>
</dbReference>
<feature type="domain" description="Beta-ketoacyl-[acyl-carrier-protein] synthase III N-terminal" evidence="5">
    <location>
        <begin position="106"/>
        <end position="185"/>
    </location>
</feature>
<dbReference type="InterPro" id="IPR016039">
    <property type="entry name" value="Thiolase-like"/>
</dbReference>
<dbReference type="PANTHER" id="PTHR34069:SF2">
    <property type="entry name" value="BETA-KETOACYL-[ACYL-CARRIER-PROTEIN] SYNTHASE III"/>
    <property type="match status" value="1"/>
</dbReference>
<evidence type="ECO:0000256" key="1">
    <source>
        <dbReference type="ARBA" id="ARBA00022490"/>
    </source>
</evidence>
<sequence>MAIGIIGMGSHVPETVITNADISAWTGAEESWVGDRTGIYERRYAADGTATSDLALPAAAQALDSVPDARQRLGAIIVATCTPDVPQPATAAILQHKLQLGSVPSFDVNAVCSGFLYGLTLAEGLLASRCKDRHVLVVGADMFSRLMDRTDRRTVSLFGDGAGAALVAEVPDGYGLLAHRWQTDGDLYEFVGVEGGGTRLPLDAQALAEGRQYFRMNGRAVRTYALSTLRKLVEEVLGDAALTVDDVDRFVIHQANTRMVEEVARDLGVGLDRFAFTAPGLGNTAAASVPLTLHASHRERPIRRGERILLAAVGGGLAGGAALLRWY</sequence>
<dbReference type="GO" id="GO:0006633">
    <property type="term" value="P:fatty acid biosynthetic process"/>
    <property type="evidence" value="ECO:0007669"/>
    <property type="project" value="InterPro"/>
</dbReference>
<dbReference type="NCBIfam" id="NF006829">
    <property type="entry name" value="PRK09352.1"/>
    <property type="match status" value="1"/>
</dbReference>
<dbReference type="PATRIC" id="fig|1352936.5.peg.2390"/>
<evidence type="ECO:0000313" key="6">
    <source>
        <dbReference type="EMBL" id="EST34212.1"/>
    </source>
</evidence>
<dbReference type="STRING" id="1352936.M878_11260"/>
<evidence type="ECO:0000256" key="3">
    <source>
        <dbReference type="ARBA" id="ARBA00023315"/>
    </source>
</evidence>
<feature type="domain" description="Beta-ketoacyl-[acyl-carrier-protein] synthase III C-terminal" evidence="4">
    <location>
        <begin position="239"/>
        <end position="326"/>
    </location>
</feature>
<dbReference type="HOGENOM" id="CLU_039592_4_1_11"/>
<dbReference type="Pfam" id="PF08541">
    <property type="entry name" value="ACP_syn_III_C"/>
    <property type="match status" value="1"/>
</dbReference>
<dbReference type="Gene3D" id="3.40.47.10">
    <property type="match status" value="1"/>
</dbReference>
<keyword evidence="2" id="KW-0808">Transferase</keyword>
<name>V6KQ54_STRRC</name>
<accession>V6KQ54</accession>
<evidence type="ECO:0000313" key="7">
    <source>
        <dbReference type="Proteomes" id="UP000017984"/>
    </source>
</evidence>